<sequence>MIPPSQGDIPCQCLPSHRVKPSEKECVPRITHAATAPGTPPPPCQPQAVIAMYLPRYRTLVLPSCFTFLLSLAAEYLWKPSPRRTQTTRYAPTPTFVHCSDNSLRHFTMKSSASRVMHLQQPLIPLIILGSPSQGILRQPPTSWGPTEADGIATGGPRIPGTRCPTCALAGKEVWVSPGRCCGYCGTPCDSLGYLDRFRQTNYSNTIREMIFGEILRCSVIVDTNTIVFL</sequence>
<dbReference type="AlphaFoldDB" id="A0A9P7SW17"/>
<keyword evidence="2" id="KW-1185">Reference proteome</keyword>
<dbReference type="Proteomes" id="UP000748025">
    <property type="component" value="Unassembled WGS sequence"/>
</dbReference>
<accession>A0A9P7SW17</accession>
<dbReference type="EMBL" id="SRPW01001421">
    <property type="protein sequence ID" value="KAG6001494.1"/>
    <property type="molecule type" value="Genomic_DNA"/>
</dbReference>
<gene>
    <name evidence="1" type="ORF">E4U43_001307</name>
</gene>
<protein>
    <submittedName>
        <fullName evidence="1">Uncharacterized protein</fullName>
    </submittedName>
</protein>
<evidence type="ECO:0000313" key="2">
    <source>
        <dbReference type="Proteomes" id="UP000748025"/>
    </source>
</evidence>
<organism evidence="1 2">
    <name type="scientific">Claviceps pusilla</name>
    <dbReference type="NCBI Taxonomy" id="123648"/>
    <lineage>
        <taxon>Eukaryota</taxon>
        <taxon>Fungi</taxon>
        <taxon>Dikarya</taxon>
        <taxon>Ascomycota</taxon>
        <taxon>Pezizomycotina</taxon>
        <taxon>Sordariomycetes</taxon>
        <taxon>Hypocreomycetidae</taxon>
        <taxon>Hypocreales</taxon>
        <taxon>Clavicipitaceae</taxon>
        <taxon>Claviceps</taxon>
    </lineage>
</organism>
<comment type="caution">
    <text evidence="1">The sequence shown here is derived from an EMBL/GenBank/DDBJ whole genome shotgun (WGS) entry which is preliminary data.</text>
</comment>
<evidence type="ECO:0000313" key="1">
    <source>
        <dbReference type="EMBL" id="KAG6001494.1"/>
    </source>
</evidence>
<name>A0A9P7SW17_9HYPO</name>
<proteinExistence type="predicted"/>
<dbReference type="OrthoDB" id="4931840at2759"/>
<reference evidence="1" key="1">
    <citation type="journal article" date="2020" name="bioRxiv">
        <title>Whole genome comparisons of ergot fungi reveals the divergence and evolution of species within the genus Claviceps are the result of varying mechanisms driving genome evolution and host range expansion.</title>
        <authorList>
            <person name="Wyka S.A."/>
            <person name="Mondo S.J."/>
            <person name="Liu M."/>
            <person name="Dettman J."/>
            <person name="Nalam V."/>
            <person name="Broders K.D."/>
        </authorList>
    </citation>
    <scope>NUCLEOTIDE SEQUENCE</scope>
    <source>
        <strain evidence="1">CCC 602</strain>
    </source>
</reference>